<evidence type="ECO:0000256" key="1">
    <source>
        <dbReference type="ARBA" id="ARBA00023277"/>
    </source>
</evidence>
<evidence type="ECO:0000313" key="3">
    <source>
        <dbReference type="Proteomes" id="UP001595476"/>
    </source>
</evidence>
<dbReference type="CDD" id="cd24066">
    <property type="entry name" value="ASKHA_NBD_ROK_EcFRK-like"/>
    <property type="match status" value="1"/>
</dbReference>
<dbReference type="PROSITE" id="PS01125">
    <property type="entry name" value="ROK"/>
    <property type="match status" value="1"/>
</dbReference>
<dbReference type="PANTHER" id="PTHR18964:SF174">
    <property type="entry name" value="D-ALLOSE KINASE-RELATED"/>
    <property type="match status" value="1"/>
</dbReference>
<keyword evidence="1" id="KW-0119">Carbohydrate metabolism</keyword>
<dbReference type="PANTHER" id="PTHR18964">
    <property type="entry name" value="ROK (REPRESSOR, ORF, KINASE) FAMILY"/>
    <property type="match status" value="1"/>
</dbReference>
<comment type="caution">
    <text evidence="2">The sequence shown here is derived from an EMBL/GenBank/DDBJ whole genome shotgun (WGS) entry which is preliminary data.</text>
</comment>
<keyword evidence="3" id="KW-1185">Reference proteome</keyword>
<name>A0ABV7HK46_9GAMM</name>
<evidence type="ECO:0000313" key="2">
    <source>
        <dbReference type="EMBL" id="MFC3151886.1"/>
    </source>
</evidence>
<proteinExistence type="predicted"/>
<dbReference type="SUPFAM" id="SSF53067">
    <property type="entry name" value="Actin-like ATPase domain"/>
    <property type="match status" value="1"/>
</dbReference>
<dbReference type="Pfam" id="PF00480">
    <property type="entry name" value="ROK"/>
    <property type="match status" value="1"/>
</dbReference>
<dbReference type="InterPro" id="IPR000600">
    <property type="entry name" value="ROK"/>
</dbReference>
<dbReference type="Gene3D" id="3.30.420.40">
    <property type="match status" value="2"/>
</dbReference>
<dbReference type="RefSeq" id="WP_386721464.1">
    <property type="nucleotide sequence ID" value="NZ_JBHRSZ010000004.1"/>
</dbReference>
<organism evidence="2 3">
    <name type="scientific">Litoribrevibacter euphylliae</name>
    <dbReference type="NCBI Taxonomy" id="1834034"/>
    <lineage>
        <taxon>Bacteria</taxon>
        <taxon>Pseudomonadati</taxon>
        <taxon>Pseudomonadota</taxon>
        <taxon>Gammaproteobacteria</taxon>
        <taxon>Oceanospirillales</taxon>
        <taxon>Oceanospirillaceae</taxon>
        <taxon>Litoribrevibacter</taxon>
    </lineage>
</organism>
<reference evidence="3" key="1">
    <citation type="journal article" date="2019" name="Int. J. Syst. Evol. Microbiol.">
        <title>The Global Catalogue of Microorganisms (GCM) 10K type strain sequencing project: providing services to taxonomists for standard genome sequencing and annotation.</title>
        <authorList>
            <consortium name="The Broad Institute Genomics Platform"/>
            <consortium name="The Broad Institute Genome Sequencing Center for Infectious Disease"/>
            <person name="Wu L."/>
            <person name="Ma J."/>
        </authorList>
    </citation>
    <scope>NUCLEOTIDE SEQUENCE [LARGE SCALE GENOMIC DNA]</scope>
    <source>
        <strain evidence="3">KCTC 52438</strain>
    </source>
</reference>
<dbReference type="InterPro" id="IPR049874">
    <property type="entry name" value="ROK_cs"/>
</dbReference>
<protein>
    <submittedName>
        <fullName evidence="2">ROK family protein</fullName>
    </submittedName>
</protein>
<dbReference type="Proteomes" id="UP001595476">
    <property type="component" value="Unassembled WGS sequence"/>
</dbReference>
<dbReference type="EMBL" id="JBHRSZ010000004">
    <property type="protein sequence ID" value="MFC3151886.1"/>
    <property type="molecule type" value="Genomic_DNA"/>
</dbReference>
<sequence>MKIGIDLGGTKIECVVISEDHQIVFRERLPTPKGDYAATVNTIEQLVAQTLPYAPANTPVGIGIPGTLSSDTGTIKNANSTCLIGKPLDKDLALRLNRPIKLANDANCFIWSEFCDGAAKGTTNAFGVIIGTGVGGGLVMNHQLVNGLNGIAGEWGHNPLPHFKLEQQPCYCSKEDCIETYLSGPAFEKRFLEQSSTKTISPVNAEEIVNLARTGDSLAQKHLDTYAKMLAASLTGVINIVDPDIIVLGGGMSNIDELYELVPNYLQEYVFSDTIHTPIVKAKHGDSSGVRGAAWLWND</sequence>
<accession>A0ABV7HK46</accession>
<dbReference type="InterPro" id="IPR043129">
    <property type="entry name" value="ATPase_NBD"/>
</dbReference>
<gene>
    <name evidence="2" type="ORF">ACFOEK_12670</name>
</gene>